<evidence type="ECO:0000256" key="3">
    <source>
        <dbReference type="ARBA" id="ARBA00022833"/>
    </source>
</evidence>
<evidence type="ECO:0000256" key="2">
    <source>
        <dbReference type="ARBA" id="ARBA00022723"/>
    </source>
</evidence>
<keyword evidence="1" id="KW-0819">tRNA processing</keyword>
<keyword evidence="7" id="KW-1185">Reference proteome</keyword>
<evidence type="ECO:0000256" key="4">
    <source>
        <dbReference type="ARBA" id="ARBA00038402"/>
    </source>
</evidence>
<feature type="compositionally biased region" description="Low complexity" evidence="5">
    <location>
        <begin position="127"/>
        <end position="150"/>
    </location>
</feature>
<sequence length="164" mass="19373">MSFPNKDDFLRMNFLYQASQIVVQPKNDHKPNTTLDRHNLNLSRFYIQQMKKVAQKKVLRISPQVKQTYCKRCNTLLIPGMSSTQRVRSKRQQHVVIRCLICGSTKRFNCENNRKKNLKKKKEKNKNNNNNNNNQTNNNNNNNPRKNCQNVSKQPTTKIKKKDN</sequence>
<protein>
    <submittedName>
        <fullName evidence="6">Ribonuclease p protein subunit p21</fullName>
    </submittedName>
</protein>
<dbReference type="EMBL" id="JAOAOG010000316">
    <property type="protein sequence ID" value="KAJ6229913.1"/>
    <property type="molecule type" value="Genomic_DNA"/>
</dbReference>
<evidence type="ECO:0000256" key="5">
    <source>
        <dbReference type="SAM" id="MobiDB-lite"/>
    </source>
</evidence>
<keyword evidence="3" id="KW-0862">Zinc</keyword>
<organism evidence="6 7">
    <name type="scientific">Anaeramoeba flamelloides</name>
    <dbReference type="NCBI Taxonomy" id="1746091"/>
    <lineage>
        <taxon>Eukaryota</taxon>
        <taxon>Metamonada</taxon>
        <taxon>Anaeramoebidae</taxon>
        <taxon>Anaeramoeba</taxon>
    </lineage>
</organism>
<name>A0ABQ8XB67_9EUKA</name>
<evidence type="ECO:0000313" key="6">
    <source>
        <dbReference type="EMBL" id="KAJ6229913.1"/>
    </source>
</evidence>
<keyword evidence="2" id="KW-0479">Metal-binding</keyword>
<proteinExistence type="inferred from homology"/>
<comment type="similarity">
    <text evidence="4">Belongs to the eukaryotic/archaeal RNase P protein component 4 family.</text>
</comment>
<reference evidence="6" key="1">
    <citation type="submission" date="2022-08" db="EMBL/GenBank/DDBJ databases">
        <title>Novel sulfate-reducing endosymbionts in the free-living metamonad Anaeramoeba.</title>
        <authorList>
            <person name="Jerlstrom-Hultqvist J."/>
            <person name="Cepicka I."/>
            <person name="Gallot-Lavallee L."/>
            <person name="Salas-Leiva D."/>
            <person name="Curtis B.A."/>
            <person name="Zahonova K."/>
            <person name="Pipaliya S."/>
            <person name="Dacks J."/>
            <person name="Roger A.J."/>
        </authorList>
    </citation>
    <scope>NUCLEOTIDE SEQUENCE</scope>
    <source>
        <strain evidence="6">Schooner1</strain>
    </source>
</reference>
<dbReference type="Pfam" id="PF04032">
    <property type="entry name" value="Rpr2"/>
    <property type="match status" value="1"/>
</dbReference>
<dbReference type="PANTHER" id="PTHR14742:SF0">
    <property type="entry name" value="RIBONUCLEASE P PROTEIN SUBUNIT P21"/>
    <property type="match status" value="1"/>
</dbReference>
<comment type="caution">
    <text evidence="6">The sequence shown here is derived from an EMBL/GenBank/DDBJ whole genome shotgun (WGS) entry which is preliminary data.</text>
</comment>
<dbReference type="InterPro" id="IPR007175">
    <property type="entry name" value="Rpr2/Snm1/Rpp21"/>
</dbReference>
<dbReference type="Proteomes" id="UP001150062">
    <property type="component" value="Unassembled WGS sequence"/>
</dbReference>
<feature type="region of interest" description="Disordered" evidence="5">
    <location>
        <begin position="112"/>
        <end position="164"/>
    </location>
</feature>
<feature type="compositionally biased region" description="Basic residues" evidence="5">
    <location>
        <begin position="115"/>
        <end position="124"/>
    </location>
</feature>
<gene>
    <name evidence="6" type="ORF">M0813_07325</name>
</gene>
<dbReference type="Gene3D" id="6.20.50.20">
    <property type="match status" value="1"/>
</dbReference>
<evidence type="ECO:0000256" key="1">
    <source>
        <dbReference type="ARBA" id="ARBA00022694"/>
    </source>
</evidence>
<evidence type="ECO:0000313" key="7">
    <source>
        <dbReference type="Proteomes" id="UP001150062"/>
    </source>
</evidence>
<accession>A0ABQ8XB67</accession>
<dbReference type="PANTHER" id="PTHR14742">
    <property type="entry name" value="RIBONUCLEASE P SUBUNIT P21"/>
    <property type="match status" value="1"/>
</dbReference>